<dbReference type="GeneID" id="102745912"/>
<evidence type="ECO:0000313" key="4">
    <source>
        <dbReference type="RefSeq" id="XP_030897052.1"/>
    </source>
</evidence>
<dbReference type="SMART" id="SM00349">
    <property type="entry name" value="KRAB"/>
    <property type="match status" value="1"/>
</dbReference>
<dbReference type="RefSeq" id="XP_030897052.1">
    <property type="nucleotide sequence ID" value="XM_031041192.1"/>
</dbReference>
<dbReference type="OrthoDB" id="9837877at2759"/>
<name>A0A7F8RUA4_LEPWE</name>
<evidence type="ECO:0000256" key="1">
    <source>
        <dbReference type="SAM" id="MobiDB-lite"/>
    </source>
</evidence>
<dbReference type="CDD" id="cd07765">
    <property type="entry name" value="KRAB_A-box"/>
    <property type="match status" value="1"/>
</dbReference>
<evidence type="ECO:0000313" key="3">
    <source>
        <dbReference type="Proteomes" id="UP000245341"/>
    </source>
</evidence>
<organism evidence="3 4">
    <name type="scientific">Leptonychotes weddellii</name>
    <name type="common">Weddell seal</name>
    <name type="synonym">Otaria weddellii</name>
    <dbReference type="NCBI Taxonomy" id="9713"/>
    <lineage>
        <taxon>Eukaryota</taxon>
        <taxon>Metazoa</taxon>
        <taxon>Chordata</taxon>
        <taxon>Craniata</taxon>
        <taxon>Vertebrata</taxon>
        <taxon>Euteleostomi</taxon>
        <taxon>Mammalia</taxon>
        <taxon>Eutheria</taxon>
        <taxon>Laurasiatheria</taxon>
        <taxon>Carnivora</taxon>
        <taxon>Caniformia</taxon>
        <taxon>Pinnipedia</taxon>
        <taxon>Phocidae</taxon>
        <taxon>Monachinae</taxon>
        <taxon>Lobodontini</taxon>
        <taxon>Leptonychotes</taxon>
    </lineage>
</organism>
<feature type="domain" description="KRAB" evidence="2">
    <location>
        <begin position="6"/>
        <end position="87"/>
    </location>
</feature>
<dbReference type="InterPro" id="IPR050169">
    <property type="entry name" value="Krueppel_C2H2_ZnF"/>
</dbReference>
<dbReference type="AlphaFoldDB" id="A0A7F8RUA4"/>
<dbReference type="PANTHER" id="PTHR23232">
    <property type="entry name" value="KRAB DOMAIN C2H2 ZINC FINGER"/>
    <property type="match status" value="1"/>
</dbReference>
<gene>
    <name evidence="4" type="primary">LOC102745912</name>
</gene>
<dbReference type="InterPro" id="IPR001909">
    <property type="entry name" value="KRAB"/>
</dbReference>
<dbReference type="InterPro" id="IPR036051">
    <property type="entry name" value="KRAB_dom_sf"/>
</dbReference>
<dbReference type="PROSITE" id="PS50805">
    <property type="entry name" value="KRAB"/>
    <property type="match status" value="1"/>
</dbReference>
<dbReference type="SUPFAM" id="SSF109640">
    <property type="entry name" value="KRAB domain (Kruppel-associated box)"/>
    <property type="match status" value="1"/>
</dbReference>
<dbReference type="GO" id="GO:0006355">
    <property type="term" value="P:regulation of DNA-templated transcription"/>
    <property type="evidence" value="ECO:0007669"/>
    <property type="project" value="InterPro"/>
</dbReference>
<accession>A0A7F8RUA4</accession>
<proteinExistence type="predicted"/>
<reference evidence="4" key="1">
    <citation type="submission" date="2025-08" db="UniProtKB">
        <authorList>
            <consortium name="RefSeq"/>
        </authorList>
    </citation>
    <scope>IDENTIFICATION</scope>
    <source>
        <tissue evidence="4">Liver</tissue>
    </source>
</reference>
<sequence>MDLDSVVFEDVVVDFTPEEWALLDPGQRRLYKDVMLETCRNLASLGENWKCPGIEHQHKNEGTCMRSGIEKDEERGRHENSEGGKKT</sequence>
<keyword evidence="3" id="KW-1185">Reference proteome</keyword>
<dbReference type="Proteomes" id="UP000245341">
    <property type="component" value="Unplaced"/>
</dbReference>
<dbReference type="Gene3D" id="6.10.140.140">
    <property type="match status" value="1"/>
</dbReference>
<dbReference type="Pfam" id="PF01352">
    <property type="entry name" value="KRAB"/>
    <property type="match status" value="1"/>
</dbReference>
<feature type="compositionally biased region" description="Basic and acidic residues" evidence="1">
    <location>
        <begin position="68"/>
        <end position="87"/>
    </location>
</feature>
<evidence type="ECO:0000259" key="2">
    <source>
        <dbReference type="PROSITE" id="PS50805"/>
    </source>
</evidence>
<feature type="region of interest" description="Disordered" evidence="1">
    <location>
        <begin position="62"/>
        <end position="87"/>
    </location>
</feature>
<dbReference type="PANTHER" id="PTHR23232:SF142">
    <property type="entry name" value="GASTRULA ZINC FINGER PROTEIN XLCGF57.1-LIKE-RELATED"/>
    <property type="match status" value="1"/>
</dbReference>
<protein>
    <submittedName>
        <fullName evidence="4">KRAB domain-containing protein ZNF788 isoform X3</fullName>
    </submittedName>
</protein>